<protein>
    <submittedName>
        <fullName evidence="2">Uncharacterized protein</fullName>
    </submittedName>
</protein>
<dbReference type="Gene3D" id="3.30.1330.40">
    <property type="entry name" value="RutC-like"/>
    <property type="match status" value="1"/>
</dbReference>
<dbReference type="InterPro" id="IPR035959">
    <property type="entry name" value="RutC-like_sf"/>
</dbReference>
<accession>A0ABR0KAD3</accession>
<name>A0ABR0KAD3_9EURO</name>
<gene>
    <name evidence="2" type="ORF">LTR24_005021</name>
</gene>
<evidence type="ECO:0000313" key="2">
    <source>
        <dbReference type="EMBL" id="KAK5092685.1"/>
    </source>
</evidence>
<sequence length="179" mass="19578">MPIPRSPPPTTTKSKSDQIQIFDPPKHPAVAPSYSQISTVPLSPTTKLVTIAGQVGHDYTNPAGAISQSFPEQIRIALRNVETCLAAAGASKRDIISNRQLREEIVTKWFGKDRDGLKPPPDTLIGVESLASTGGKREYLFEIEVTAVVQTETPAEEKARKWNHAKRARSEDGRPNANK</sequence>
<dbReference type="Pfam" id="PF01042">
    <property type="entry name" value="Ribonuc_L-PSP"/>
    <property type="match status" value="1"/>
</dbReference>
<dbReference type="SUPFAM" id="SSF55298">
    <property type="entry name" value="YjgF-like"/>
    <property type="match status" value="1"/>
</dbReference>
<evidence type="ECO:0000256" key="1">
    <source>
        <dbReference type="SAM" id="MobiDB-lite"/>
    </source>
</evidence>
<dbReference type="InterPro" id="IPR006175">
    <property type="entry name" value="YjgF/YER057c/UK114"/>
</dbReference>
<dbReference type="Proteomes" id="UP001345013">
    <property type="component" value="Unassembled WGS sequence"/>
</dbReference>
<evidence type="ECO:0000313" key="3">
    <source>
        <dbReference type="Proteomes" id="UP001345013"/>
    </source>
</evidence>
<comment type="caution">
    <text evidence="2">The sequence shown here is derived from an EMBL/GenBank/DDBJ whole genome shotgun (WGS) entry which is preliminary data.</text>
</comment>
<feature type="compositionally biased region" description="Basic and acidic residues" evidence="1">
    <location>
        <begin position="168"/>
        <end position="179"/>
    </location>
</feature>
<organism evidence="2 3">
    <name type="scientific">Lithohypha guttulata</name>
    <dbReference type="NCBI Taxonomy" id="1690604"/>
    <lineage>
        <taxon>Eukaryota</taxon>
        <taxon>Fungi</taxon>
        <taxon>Dikarya</taxon>
        <taxon>Ascomycota</taxon>
        <taxon>Pezizomycotina</taxon>
        <taxon>Eurotiomycetes</taxon>
        <taxon>Chaetothyriomycetidae</taxon>
        <taxon>Chaetothyriales</taxon>
        <taxon>Trichomeriaceae</taxon>
        <taxon>Lithohypha</taxon>
    </lineage>
</organism>
<feature type="region of interest" description="Disordered" evidence="1">
    <location>
        <begin position="153"/>
        <end position="179"/>
    </location>
</feature>
<keyword evidence="3" id="KW-1185">Reference proteome</keyword>
<proteinExistence type="predicted"/>
<dbReference type="EMBL" id="JAVRRG010000054">
    <property type="protein sequence ID" value="KAK5092685.1"/>
    <property type="molecule type" value="Genomic_DNA"/>
</dbReference>
<reference evidence="2 3" key="1">
    <citation type="submission" date="2023-08" db="EMBL/GenBank/DDBJ databases">
        <title>Black Yeasts Isolated from many extreme environments.</title>
        <authorList>
            <person name="Coleine C."/>
            <person name="Stajich J.E."/>
            <person name="Selbmann L."/>
        </authorList>
    </citation>
    <scope>NUCLEOTIDE SEQUENCE [LARGE SCALE GENOMIC DNA]</scope>
    <source>
        <strain evidence="2 3">CCFEE 5885</strain>
    </source>
</reference>
<feature type="compositionally biased region" description="Pro residues" evidence="1">
    <location>
        <begin position="1"/>
        <end position="10"/>
    </location>
</feature>
<feature type="region of interest" description="Disordered" evidence="1">
    <location>
        <begin position="1"/>
        <end position="32"/>
    </location>
</feature>